<keyword evidence="3" id="KW-1185">Reference proteome</keyword>
<evidence type="ECO:0000256" key="1">
    <source>
        <dbReference type="SAM" id="Phobius"/>
    </source>
</evidence>
<feature type="transmembrane region" description="Helical" evidence="1">
    <location>
        <begin position="73"/>
        <end position="92"/>
    </location>
</feature>
<evidence type="ECO:0000313" key="3">
    <source>
        <dbReference type="Proteomes" id="UP001610335"/>
    </source>
</evidence>
<feature type="transmembrane region" description="Helical" evidence="1">
    <location>
        <begin position="181"/>
        <end position="205"/>
    </location>
</feature>
<keyword evidence="1" id="KW-1133">Transmembrane helix</keyword>
<evidence type="ECO:0000313" key="2">
    <source>
        <dbReference type="EMBL" id="KAL2811452.1"/>
    </source>
</evidence>
<gene>
    <name evidence="2" type="ORF">BDW59DRAFT_179171</name>
</gene>
<feature type="transmembrane region" description="Helical" evidence="1">
    <location>
        <begin position="129"/>
        <end position="151"/>
    </location>
</feature>
<proteinExistence type="predicted"/>
<dbReference type="Proteomes" id="UP001610335">
    <property type="component" value="Unassembled WGS sequence"/>
</dbReference>
<keyword evidence="1" id="KW-0472">Membrane</keyword>
<feature type="transmembrane region" description="Helical" evidence="1">
    <location>
        <begin position="98"/>
        <end position="117"/>
    </location>
</feature>
<reference evidence="2 3" key="1">
    <citation type="submission" date="2024-07" db="EMBL/GenBank/DDBJ databases">
        <title>Section-level genome sequencing and comparative genomics of Aspergillus sections Usti and Cavernicolus.</title>
        <authorList>
            <consortium name="Lawrence Berkeley National Laboratory"/>
            <person name="Nybo J.L."/>
            <person name="Vesth T.C."/>
            <person name="Theobald S."/>
            <person name="Frisvad J.C."/>
            <person name="Larsen T.O."/>
            <person name="Kjaerboelling I."/>
            <person name="Rothschild-Mancinelli K."/>
            <person name="Lyhne E.K."/>
            <person name="Kogle M.E."/>
            <person name="Barry K."/>
            <person name="Clum A."/>
            <person name="Na H."/>
            <person name="Ledsgaard L."/>
            <person name="Lin J."/>
            <person name="Lipzen A."/>
            <person name="Kuo A."/>
            <person name="Riley R."/>
            <person name="Mondo S."/>
            <person name="LaButti K."/>
            <person name="Haridas S."/>
            <person name="Pangalinan J."/>
            <person name="Salamov A.A."/>
            <person name="Simmons B.A."/>
            <person name="Magnuson J.K."/>
            <person name="Chen J."/>
            <person name="Drula E."/>
            <person name="Henrissat B."/>
            <person name="Wiebenga A."/>
            <person name="Lubbers R.J."/>
            <person name="Gomes A.C."/>
            <person name="Makela M.R."/>
            <person name="Stajich J."/>
            <person name="Grigoriev I.V."/>
            <person name="Mortensen U.H."/>
            <person name="De vries R.P."/>
            <person name="Baker S.E."/>
            <person name="Andersen M.R."/>
        </authorList>
    </citation>
    <scope>NUCLEOTIDE SEQUENCE [LARGE SCALE GENOMIC DNA]</scope>
    <source>
        <strain evidence="2 3">CBS 600.67</strain>
    </source>
</reference>
<dbReference type="EMBL" id="JBFXLS010000251">
    <property type="protein sequence ID" value="KAL2811452.1"/>
    <property type="molecule type" value="Genomic_DNA"/>
</dbReference>
<protein>
    <submittedName>
        <fullName evidence="2">Uncharacterized protein</fullName>
    </submittedName>
</protein>
<accession>A0ABR4H9I7</accession>
<keyword evidence="1" id="KW-0812">Transmembrane</keyword>
<sequence length="245" mass="27025">MDLQLIFQLVASAAALTCSGASLTLWLLSIEPLDQRPFGKKLLIIGQAVIGGVIITGLVVSCYLAIQQANFKTGLLWAILQLDIGCLLLLLILNESRLTHILVVLSFVGTLVILLLSTSSPEHRNIFRLSFMIISLASLSFVHVQFIRFWMICVKPRHMHTNAFKLFWRHPCYTAPKHQQALWVASIGSIGLFLLLLGSTILACAKPCLWTQLTTFQVAIISLRKVAVSAYLLGAPECNTVTVEV</sequence>
<comment type="caution">
    <text evidence="2">The sequence shown here is derived from an EMBL/GenBank/DDBJ whole genome shotgun (WGS) entry which is preliminary data.</text>
</comment>
<feature type="transmembrane region" description="Helical" evidence="1">
    <location>
        <begin position="44"/>
        <end position="66"/>
    </location>
</feature>
<name>A0ABR4H9I7_9EURO</name>
<organism evidence="2 3">
    <name type="scientific">Aspergillus cavernicola</name>
    <dbReference type="NCBI Taxonomy" id="176166"/>
    <lineage>
        <taxon>Eukaryota</taxon>
        <taxon>Fungi</taxon>
        <taxon>Dikarya</taxon>
        <taxon>Ascomycota</taxon>
        <taxon>Pezizomycotina</taxon>
        <taxon>Eurotiomycetes</taxon>
        <taxon>Eurotiomycetidae</taxon>
        <taxon>Eurotiales</taxon>
        <taxon>Aspergillaceae</taxon>
        <taxon>Aspergillus</taxon>
        <taxon>Aspergillus subgen. Nidulantes</taxon>
    </lineage>
</organism>